<evidence type="ECO:0000313" key="2">
    <source>
        <dbReference type="Proteomes" id="UP001163324"/>
    </source>
</evidence>
<dbReference type="Proteomes" id="UP001163324">
    <property type="component" value="Chromosome 11"/>
</dbReference>
<sequence>MTRKNMEKLQSNNTGEVLDIVDSLRSQGIGRYIDLPQVIVCGDQSSGKSSVLEAISGLSFPIKGTLCTRFAIELILRHSDPSDKGLKASIIPGSDRSKDELRKIEGLNFDTPEFDLSLVVERATVAMGISHGEKTFCNDILRIEVSSPNQLNLTLVDLPGLFMAGDKDQSIEDSEMVKRLVLSYMSQPRSVILAVVSAKNEFALQQVTRHAREVDPSGHRTIGLITKPDTLDKGSPSEQKFLNLARNLDVRFHLGWHVVKNRDYESRHETNPVRDAAEKDFLSKGVWASLDQSQLGIDALRIRLSKVLREQILAQLPSVLDDIDTCVSQCRGAVEKLGTERKGASEQRRYLLSLSSSFSSLIKAAVLGDYSNREFFSPMDTDDNIKRKLRAEIQRELRNFSSKLETRGHAKTIVDRDEVPKKRAGTPPYITRAQFTLETKKLLSENQGRELPGTFNPMIIAEMFSAHCKPWKSLTKVTTERILCLVQDISQAALRFVTDTEVVERFRIAILDPALAHLAKSVNDKVAELLEPHISGHPITYNHYLTENIQHAQMSRHMDAINNAISSVTIREPSDKVDLTELQDVRTSIIAATIPNMENYAAMTAIDAMEAYYKVALKRFVDDFSVLAVEQCLLRELCQVFSYDLVCDFSDEQIQELTMESDEKTAQRARETKKLENLMEGQTRLKQLSNESRLLA</sequence>
<comment type="caution">
    <text evidence="1">The sequence shown here is derived from an EMBL/GenBank/DDBJ whole genome shotgun (WGS) entry which is preliminary data.</text>
</comment>
<name>A0ACC0UR87_9HYPO</name>
<dbReference type="EMBL" id="CM047950">
    <property type="protein sequence ID" value="KAI9896024.1"/>
    <property type="molecule type" value="Genomic_DNA"/>
</dbReference>
<reference evidence="1" key="1">
    <citation type="submission" date="2022-10" db="EMBL/GenBank/DDBJ databases">
        <title>Complete Genome of Trichothecium roseum strain YXFP-22015, a Plant Pathogen Isolated from Citrus.</title>
        <authorList>
            <person name="Wang Y."/>
            <person name="Zhu L."/>
        </authorList>
    </citation>
    <scope>NUCLEOTIDE SEQUENCE</scope>
    <source>
        <strain evidence="1">YXFP-22015</strain>
    </source>
</reference>
<proteinExistence type="predicted"/>
<protein>
    <submittedName>
        <fullName evidence="1">Uncharacterized protein</fullName>
    </submittedName>
</protein>
<evidence type="ECO:0000313" key="1">
    <source>
        <dbReference type="EMBL" id="KAI9896024.1"/>
    </source>
</evidence>
<accession>A0ACC0UR87</accession>
<gene>
    <name evidence="1" type="ORF">N3K66_009093</name>
</gene>
<keyword evidence="2" id="KW-1185">Reference proteome</keyword>
<organism evidence="1 2">
    <name type="scientific">Trichothecium roseum</name>
    <dbReference type="NCBI Taxonomy" id="47278"/>
    <lineage>
        <taxon>Eukaryota</taxon>
        <taxon>Fungi</taxon>
        <taxon>Dikarya</taxon>
        <taxon>Ascomycota</taxon>
        <taxon>Pezizomycotina</taxon>
        <taxon>Sordariomycetes</taxon>
        <taxon>Hypocreomycetidae</taxon>
        <taxon>Hypocreales</taxon>
        <taxon>Hypocreales incertae sedis</taxon>
        <taxon>Trichothecium</taxon>
    </lineage>
</organism>